<evidence type="ECO:0000313" key="3">
    <source>
        <dbReference type="Proteomes" id="UP000649617"/>
    </source>
</evidence>
<feature type="non-terminal residue" evidence="2">
    <location>
        <position position="316"/>
    </location>
</feature>
<keyword evidence="1" id="KW-0175">Coiled coil</keyword>
<dbReference type="Proteomes" id="UP000649617">
    <property type="component" value="Unassembled WGS sequence"/>
</dbReference>
<proteinExistence type="predicted"/>
<protein>
    <submittedName>
        <fullName evidence="2">Uncharacterized protein</fullName>
    </submittedName>
</protein>
<feature type="coiled-coil region" evidence="1">
    <location>
        <begin position="31"/>
        <end position="58"/>
    </location>
</feature>
<evidence type="ECO:0000256" key="1">
    <source>
        <dbReference type="SAM" id="Coils"/>
    </source>
</evidence>
<feature type="coiled-coil region" evidence="1">
    <location>
        <begin position="221"/>
        <end position="248"/>
    </location>
</feature>
<reference evidence="2" key="1">
    <citation type="submission" date="2021-02" db="EMBL/GenBank/DDBJ databases">
        <authorList>
            <person name="Dougan E. K."/>
            <person name="Rhodes N."/>
            <person name="Thang M."/>
            <person name="Chan C."/>
        </authorList>
    </citation>
    <scope>NUCLEOTIDE SEQUENCE</scope>
</reference>
<evidence type="ECO:0000313" key="2">
    <source>
        <dbReference type="EMBL" id="CAE7745063.1"/>
    </source>
</evidence>
<keyword evidence="3" id="KW-1185">Reference proteome</keyword>
<dbReference type="OrthoDB" id="435514at2759"/>
<dbReference type="EMBL" id="CAJNIZ010046312">
    <property type="protein sequence ID" value="CAE7745063.1"/>
    <property type="molecule type" value="Genomic_DNA"/>
</dbReference>
<gene>
    <name evidence="2" type="ORF">SPIL2461_LOCUS21494</name>
</gene>
<accession>A0A812XWH8</accession>
<name>A0A812XWH8_SYMPI</name>
<dbReference type="AlphaFoldDB" id="A0A812XWH8"/>
<sequence>PQRTTCFSQGAAPRSCRSLTNQQLTVFDRLHGQHSRKLQDLQERAAAAEEERQERAQELQSRTVCVRSAAAAQAAGQRLYDNRKAKKTKAFGADTADTMEAMEAKAEMQAALMRAHAEVRSLPGAEPRWEQLYAAAQRQQERVQHRRFLQEMEEEQWLKDHSLHQGNLHEDAYARLYEDAKQRSRRLYAKEQAQLAAEARQLSGACVHNTYSGSLGSEIATQRARCLYEDAQQRRERLAAKRELQNDTVQRAAAAPNSSRVGSCNMAASSIPNRVITTSPPAMAVGLLRQSKERPNPVVMSELLMSRTTSWRPTSS</sequence>
<comment type="caution">
    <text evidence="2">The sequence shown here is derived from an EMBL/GenBank/DDBJ whole genome shotgun (WGS) entry which is preliminary data.</text>
</comment>
<organism evidence="2 3">
    <name type="scientific">Symbiodinium pilosum</name>
    <name type="common">Dinoflagellate</name>
    <dbReference type="NCBI Taxonomy" id="2952"/>
    <lineage>
        <taxon>Eukaryota</taxon>
        <taxon>Sar</taxon>
        <taxon>Alveolata</taxon>
        <taxon>Dinophyceae</taxon>
        <taxon>Suessiales</taxon>
        <taxon>Symbiodiniaceae</taxon>
        <taxon>Symbiodinium</taxon>
    </lineage>
</organism>